<evidence type="ECO:0000313" key="2">
    <source>
        <dbReference type="Proteomes" id="UP000003959"/>
    </source>
</evidence>
<keyword evidence="2" id="KW-1185">Reference proteome</keyword>
<protein>
    <submittedName>
        <fullName evidence="1">Uncharacterized protein</fullName>
    </submittedName>
</protein>
<dbReference type="RefSeq" id="WP_008180838.1">
    <property type="nucleotide sequence ID" value="NZ_GL890840.1"/>
</dbReference>
<dbReference type="AlphaFoldDB" id="F4XMI2"/>
<dbReference type="HOGENOM" id="CLU_2260571_0_0_3"/>
<organism evidence="1 2">
    <name type="scientific">Moorena producens 3L</name>
    <dbReference type="NCBI Taxonomy" id="489825"/>
    <lineage>
        <taxon>Bacteria</taxon>
        <taxon>Bacillati</taxon>
        <taxon>Cyanobacteriota</taxon>
        <taxon>Cyanophyceae</taxon>
        <taxon>Coleofasciculales</taxon>
        <taxon>Coleofasciculaceae</taxon>
        <taxon>Moorena</taxon>
    </lineage>
</organism>
<proteinExistence type="predicted"/>
<sequence>MIIVPGRFTSEFLDKKGSSNFDEQTAVLGKSLGLLSNYRVVVLGNLGLSATLRERCVLHFSDINLGEGSLISYNLKVLPITCRYKGRRRNLQQGRLYGGNGLA</sequence>
<reference evidence="2" key="1">
    <citation type="journal article" date="2011" name="Proc. Natl. Acad. Sci. U.S.A.">
        <title>Genomic insights into the physiology and ecology of the marine filamentous cyanobacterium Lyngbya majuscula.</title>
        <authorList>
            <person name="Jones A.C."/>
            <person name="Monroe E.A."/>
            <person name="Podell S."/>
            <person name="Hess W.R."/>
            <person name="Klages S."/>
            <person name="Esquenazi E."/>
            <person name="Niessen S."/>
            <person name="Hoover H."/>
            <person name="Rothmann M."/>
            <person name="Lasken R.S."/>
            <person name="Yates J.R.III."/>
            <person name="Reinhardt R."/>
            <person name="Kube M."/>
            <person name="Burkart M.D."/>
            <person name="Allen E.E."/>
            <person name="Dorrestein P.C."/>
            <person name="Gerwick W.H."/>
            <person name="Gerwick L."/>
        </authorList>
    </citation>
    <scope>NUCLEOTIDE SEQUENCE [LARGE SCALE GENOMIC DNA]</scope>
    <source>
        <strain evidence="2">3L</strain>
    </source>
</reference>
<dbReference type="EMBL" id="GL890840">
    <property type="protein sequence ID" value="EGJ33891.1"/>
    <property type="molecule type" value="Genomic_DNA"/>
</dbReference>
<name>F4XMI2_9CYAN</name>
<gene>
    <name evidence="1" type="ORF">LYNGBM3L_22250</name>
</gene>
<evidence type="ECO:0000313" key="1">
    <source>
        <dbReference type="EMBL" id="EGJ33891.1"/>
    </source>
</evidence>
<accession>F4XMI2</accession>
<dbReference type="Proteomes" id="UP000003959">
    <property type="component" value="Unassembled WGS sequence"/>
</dbReference>